<evidence type="ECO:0000313" key="4">
    <source>
        <dbReference type="Proteomes" id="UP000809349"/>
    </source>
</evidence>
<organism evidence="3 4">
    <name type="scientific">Massilia soli</name>
    <dbReference type="NCBI Taxonomy" id="2792854"/>
    <lineage>
        <taxon>Bacteria</taxon>
        <taxon>Pseudomonadati</taxon>
        <taxon>Pseudomonadota</taxon>
        <taxon>Betaproteobacteria</taxon>
        <taxon>Burkholderiales</taxon>
        <taxon>Oxalobacteraceae</taxon>
        <taxon>Telluria group</taxon>
        <taxon>Massilia</taxon>
    </lineage>
</organism>
<gene>
    <name evidence="3" type="ORF">I4X03_008880</name>
</gene>
<accession>A0ABS7SMV7</accession>
<dbReference type="EMBL" id="JAFBIL020000003">
    <property type="protein sequence ID" value="MBZ2207372.1"/>
    <property type="molecule type" value="Genomic_DNA"/>
</dbReference>
<evidence type="ECO:0000259" key="2">
    <source>
        <dbReference type="Pfam" id="PF07589"/>
    </source>
</evidence>
<sequence>MTHALSKFALAALLSVSALAQAEVLNFNTPGIVDINNDTNVATYTEQGYAFTGEAATFLPLDGVGASGTGGLFVLPGSMLVLRAETGLFNLLSVDFGLFDIEGFGMLTVTGLLGDSTELMQTIELGELTTFTFENWTGLSQVSFMSDIEFVIDNVEAVADGTAIPEPGSIALMGLALAGLIGSRRRNKVRASRT</sequence>
<proteinExistence type="predicted"/>
<reference evidence="3 4" key="1">
    <citation type="submission" date="2021-08" db="EMBL/GenBank/DDBJ databases">
        <title>Massilia sp. R798.</title>
        <authorList>
            <person name="Baek J.H."/>
            <person name="Jung H.S."/>
            <person name="Kim K.R."/>
            <person name="Jeon C.O."/>
        </authorList>
    </citation>
    <scope>NUCLEOTIDE SEQUENCE [LARGE SCALE GENOMIC DNA]</scope>
    <source>
        <strain evidence="3 4">R798</strain>
    </source>
</reference>
<keyword evidence="1" id="KW-0732">Signal</keyword>
<feature type="signal peptide" evidence="1">
    <location>
        <begin position="1"/>
        <end position="22"/>
    </location>
</feature>
<comment type="caution">
    <text evidence="3">The sequence shown here is derived from an EMBL/GenBank/DDBJ whole genome shotgun (WGS) entry which is preliminary data.</text>
</comment>
<dbReference type="RefSeq" id="WP_223467862.1">
    <property type="nucleotide sequence ID" value="NZ_JAFBIL020000003.1"/>
</dbReference>
<dbReference type="Pfam" id="PF07589">
    <property type="entry name" value="PEP-CTERM"/>
    <property type="match status" value="1"/>
</dbReference>
<feature type="chain" id="PRO_5046033182" evidence="1">
    <location>
        <begin position="23"/>
        <end position="194"/>
    </location>
</feature>
<dbReference type="Proteomes" id="UP000809349">
    <property type="component" value="Unassembled WGS sequence"/>
</dbReference>
<feature type="domain" description="Ice-binding protein C-terminal" evidence="2">
    <location>
        <begin position="163"/>
        <end position="186"/>
    </location>
</feature>
<protein>
    <submittedName>
        <fullName evidence="3">PEP-CTERM sorting domain-containing protein</fullName>
    </submittedName>
</protein>
<dbReference type="NCBIfam" id="TIGR02595">
    <property type="entry name" value="PEP_CTERM"/>
    <property type="match status" value="1"/>
</dbReference>
<evidence type="ECO:0000256" key="1">
    <source>
        <dbReference type="SAM" id="SignalP"/>
    </source>
</evidence>
<dbReference type="InterPro" id="IPR013424">
    <property type="entry name" value="Ice-binding_C"/>
</dbReference>
<keyword evidence="4" id="KW-1185">Reference proteome</keyword>
<evidence type="ECO:0000313" key="3">
    <source>
        <dbReference type="EMBL" id="MBZ2207372.1"/>
    </source>
</evidence>
<name>A0ABS7SMV7_9BURK</name>